<keyword evidence="3" id="KW-1185">Reference proteome</keyword>
<feature type="region of interest" description="Disordered" evidence="1">
    <location>
        <begin position="12"/>
        <end position="38"/>
    </location>
</feature>
<dbReference type="OrthoDB" id="5839705at2759"/>
<evidence type="ECO:0000256" key="1">
    <source>
        <dbReference type="SAM" id="MobiDB-lite"/>
    </source>
</evidence>
<dbReference type="AlphaFoldDB" id="A0A2G9U5P5"/>
<feature type="compositionally biased region" description="Basic and acidic residues" evidence="1">
    <location>
        <begin position="26"/>
        <end position="35"/>
    </location>
</feature>
<evidence type="ECO:0000313" key="2">
    <source>
        <dbReference type="EMBL" id="PIO65484.1"/>
    </source>
</evidence>
<protein>
    <recommendedName>
        <fullName evidence="4">CLIP1 zinc knuckle domain-containing protein</fullName>
    </recommendedName>
</protein>
<evidence type="ECO:0008006" key="4">
    <source>
        <dbReference type="Google" id="ProtNLM"/>
    </source>
</evidence>
<evidence type="ECO:0000313" key="3">
    <source>
        <dbReference type="Proteomes" id="UP000230423"/>
    </source>
</evidence>
<organism evidence="2 3">
    <name type="scientific">Teladorsagia circumcincta</name>
    <name type="common">Brown stomach worm</name>
    <name type="synonym">Ostertagia circumcincta</name>
    <dbReference type="NCBI Taxonomy" id="45464"/>
    <lineage>
        <taxon>Eukaryota</taxon>
        <taxon>Metazoa</taxon>
        <taxon>Ecdysozoa</taxon>
        <taxon>Nematoda</taxon>
        <taxon>Chromadorea</taxon>
        <taxon>Rhabditida</taxon>
        <taxon>Rhabditina</taxon>
        <taxon>Rhabditomorpha</taxon>
        <taxon>Strongyloidea</taxon>
        <taxon>Trichostrongylidae</taxon>
        <taxon>Teladorsagia</taxon>
    </lineage>
</organism>
<name>A0A2G9U5P5_TELCI</name>
<gene>
    <name evidence="2" type="ORF">TELCIR_12843</name>
</gene>
<reference evidence="2 3" key="1">
    <citation type="submission" date="2015-09" db="EMBL/GenBank/DDBJ databases">
        <title>Draft genome of the parasitic nematode Teladorsagia circumcincta isolate WARC Sus (inbred).</title>
        <authorList>
            <person name="Mitreva M."/>
        </authorList>
    </citation>
    <scope>NUCLEOTIDE SEQUENCE [LARGE SCALE GENOMIC DNA]</scope>
    <source>
        <strain evidence="2 3">S</strain>
    </source>
</reference>
<accession>A0A2G9U5P5</accession>
<feature type="non-terminal residue" evidence="2">
    <location>
        <position position="1"/>
    </location>
</feature>
<dbReference type="EMBL" id="KZ348978">
    <property type="protein sequence ID" value="PIO65484.1"/>
    <property type="molecule type" value="Genomic_DNA"/>
</dbReference>
<dbReference type="Proteomes" id="UP000230423">
    <property type="component" value="Unassembled WGS sequence"/>
</dbReference>
<sequence>LSSILCFSFQENDDAPNVSTPSSNRRSSDEEHGYDYDDTYDDEEFKAEMEEPLSLTSARIGRTAYECNDIIDSPLSNPIYDLAPVSPRAEPMENKHPTNTGEYCEFCSDYGHDTFSCESYLARRQGQRQTRHK</sequence>
<proteinExistence type="predicted"/>